<feature type="compositionally biased region" description="Polar residues" evidence="1">
    <location>
        <begin position="15"/>
        <end position="24"/>
    </location>
</feature>
<dbReference type="RefSeq" id="WP_167686446.1">
    <property type="nucleotide sequence ID" value="NZ_CP061172.1"/>
</dbReference>
<accession>A0A7H0YGY2</accession>
<evidence type="ECO:0008006" key="4">
    <source>
        <dbReference type="Google" id="ProtNLM"/>
    </source>
</evidence>
<gene>
    <name evidence="2" type="ORF">IAQ67_20775</name>
</gene>
<evidence type="ECO:0000256" key="1">
    <source>
        <dbReference type="SAM" id="MobiDB-lite"/>
    </source>
</evidence>
<feature type="region of interest" description="Disordered" evidence="1">
    <location>
        <begin position="1"/>
        <end position="24"/>
    </location>
</feature>
<name>A0A7H0YGY2_9BACL</name>
<proteinExistence type="predicted"/>
<reference evidence="2 3" key="1">
    <citation type="submission" date="2020-09" db="EMBL/GenBank/DDBJ databases">
        <title>Characterization of Paenibacillus peoriae strain ZF390 with broad-spectrum antimicrobial activity as a potential biocontrol agent.</title>
        <authorList>
            <person name="Li L."/>
            <person name="Zhao Y."/>
            <person name="Li B."/>
            <person name="Xie X."/>
        </authorList>
    </citation>
    <scope>NUCLEOTIDE SEQUENCE [LARGE SCALE GENOMIC DNA]</scope>
    <source>
        <strain evidence="2 3">ZF390</strain>
    </source>
</reference>
<evidence type="ECO:0000313" key="2">
    <source>
        <dbReference type="EMBL" id="QNR70340.1"/>
    </source>
</evidence>
<protein>
    <recommendedName>
        <fullName evidence="4">Bacterial Ig-like domain-containing protein</fullName>
    </recommendedName>
</protein>
<sequence>MIESTKKATPRRVPTVTNGANSPGSVTFRVVDDTGAQVGSTKTVAAGKSVELDTIPWNAGDYTLQGKASKTGYYNITID</sequence>
<evidence type="ECO:0000313" key="3">
    <source>
        <dbReference type="Proteomes" id="UP000516384"/>
    </source>
</evidence>
<organism evidence="2 3">
    <name type="scientific">Paenibacillus peoriae</name>
    <dbReference type="NCBI Taxonomy" id="59893"/>
    <lineage>
        <taxon>Bacteria</taxon>
        <taxon>Bacillati</taxon>
        <taxon>Bacillota</taxon>
        <taxon>Bacilli</taxon>
        <taxon>Bacillales</taxon>
        <taxon>Paenibacillaceae</taxon>
        <taxon>Paenibacillus</taxon>
    </lineage>
</organism>
<dbReference type="AlphaFoldDB" id="A0A7H0YGY2"/>
<dbReference type="Proteomes" id="UP000516384">
    <property type="component" value="Chromosome"/>
</dbReference>
<dbReference type="EMBL" id="CP061172">
    <property type="protein sequence ID" value="QNR70340.1"/>
    <property type="molecule type" value="Genomic_DNA"/>
</dbReference>